<feature type="compositionally biased region" description="Basic residues" evidence="2">
    <location>
        <begin position="9"/>
        <end position="19"/>
    </location>
</feature>
<feature type="region of interest" description="Disordered" evidence="2">
    <location>
        <begin position="474"/>
        <end position="505"/>
    </location>
</feature>
<dbReference type="AlphaFoldDB" id="A0A975TDS5"/>
<evidence type="ECO:0000313" key="3">
    <source>
        <dbReference type="EMBL" id="QXE26126.1"/>
    </source>
</evidence>
<sequence length="894" mass="102149">MYLPEKPQPNRKSKQRKSYQTRIEPHQPASELGKRYIKYFWHPWSAIVAPAHNLNRKPDWKTIDYYLQPSQLWADHQNTNKLIGVRFNSTTRYATIDLDAGGDNHSLEAYRKIKAALEDIGIVDTVPIQSSYSGGYHLIIPFKVKIPTFNLACALQQTLQDAGFKIRPGHIEIFPNPKPWGKNTITNYNAIRCPMQPGSGAFLLDDHLQPISHSVGTFLDHCDHAARRQDLTKLRYASEKARKRHTKEQYRQKPGIKIEQWQAEWEQIIATGWTDRGQTNTLLQIIVGYGIVFKDLESENLVKYAVETARNAPGYTQYCHHQHHIETRVRDWIKCTIKHQWYTPYASRPKRPLGTFINTYALAIAGDSQTENHQNLDNVIPFEKTKIRNQQRSQQTQKRIEEIVKYLDSQIQTEKETKTESSQRITERSKQISAEYKRRYNRTLSPNTLYKHRHLWHPQWYIPDPWAENSIKQTDNSLDESRNQRNSKQSENSANPYPESNYTQFDRKNDMEKKEIHQNPYSESNYTHLPYMKVLCIAPATCPAGADVVAERTHQIEDIQKDSAVTQLAENQSIINSANRVENNLNQLSDELENSITASILQSNEENKIECDELNKLSLIQYFLYLFFRCASSKNDKQNLSMAGENEQEIAYAIKTGEHSLNSLQRRQGVWSGELIQSAISPETPASQGNNGGQIAPVGVNPDETAEPVQEIASNGWQRTSVGEEIPVALVSAEPLLQGGWNGLQSGSVDNLIPSAEIPEPFRQNGKNGQESTSKGDTRPEVTTESPVKNGNNEQKNTSDEGSKADDNSRIEFLKRLTKLRLLAVSHAHKKVREYSLFVGRLICGQERRHLEMTFRMEFYLDSGQEILVVEATAWSEANPGCLPFIWEAVESLG</sequence>
<dbReference type="Proteomes" id="UP000683511">
    <property type="component" value="Chromosome"/>
</dbReference>
<keyword evidence="1" id="KW-0175">Coiled coil</keyword>
<feature type="region of interest" description="Disordered" evidence="2">
    <location>
        <begin position="411"/>
        <end position="430"/>
    </location>
</feature>
<feature type="region of interest" description="Disordered" evidence="2">
    <location>
        <begin position="682"/>
        <end position="702"/>
    </location>
</feature>
<feature type="region of interest" description="Disordered" evidence="2">
    <location>
        <begin position="1"/>
        <end position="25"/>
    </location>
</feature>
<evidence type="ECO:0000313" key="4">
    <source>
        <dbReference type="Proteomes" id="UP000683511"/>
    </source>
</evidence>
<feature type="compositionally biased region" description="Polar residues" evidence="2">
    <location>
        <begin position="484"/>
        <end position="504"/>
    </location>
</feature>
<dbReference type="EMBL" id="CP021056">
    <property type="protein sequence ID" value="QXE26126.1"/>
    <property type="molecule type" value="Genomic_DNA"/>
</dbReference>
<feature type="region of interest" description="Disordered" evidence="2">
    <location>
        <begin position="758"/>
        <end position="806"/>
    </location>
</feature>
<accession>A0A975TDS5</accession>
<feature type="compositionally biased region" description="Polar residues" evidence="2">
    <location>
        <begin position="783"/>
        <end position="796"/>
    </location>
</feature>
<proteinExistence type="predicted"/>
<gene>
    <name evidence="3" type="ORF">B6N60_04857</name>
</gene>
<dbReference type="KEGG" id="rsin:B6N60_04857"/>
<feature type="compositionally biased region" description="Basic and acidic residues" evidence="2">
    <location>
        <begin position="797"/>
        <end position="806"/>
    </location>
</feature>
<feature type="compositionally biased region" description="Basic and acidic residues" evidence="2">
    <location>
        <begin position="413"/>
        <end position="430"/>
    </location>
</feature>
<dbReference type="RefSeq" id="WP_190606779.1">
    <property type="nucleotide sequence ID" value="NZ_CP021056.1"/>
</dbReference>
<evidence type="ECO:0000256" key="2">
    <source>
        <dbReference type="SAM" id="MobiDB-lite"/>
    </source>
</evidence>
<protein>
    <submittedName>
        <fullName evidence="3">Uncharacterized protein</fullName>
    </submittedName>
</protein>
<feature type="coiled-coil region" evidence="1">
    <location>
        <begin position="571"/>
        <end position="598"/>
    </location>
</feature>
<reference evidence="3" key="1">
    <citation type="submission" date="2017-04" db="EMBL/GenBank/DDBJ databases">
        <title>Genome deletions in a multicellular cyanobacterial endosymbiont for morphological adaptation in marine diatoms.</title>
        <authorList>
            <person name="Wang Y."/>
            <person name="Gao H."/>
            <person name="Li R."/>
            <person name="Xu X."/>
        </authorList>
    </citation>
    <scope>NUCLEOTIDE SEQUENCE</scope>
    <source>
        <strain evidence="3">FACHB 800</strain>
    </source>
</reference>
<evidence type="ECO:0000256" key="1">
    <source>
        <dbReference type="SAM" id="Coils"/>
    </source>
</evidence>
<organism evidence="3 4">
    <name type="scientific">Richelia sinica FACHB-800</name>
    <dbReference type="NCBI Taxonomy" id="1357546"/>
    <lineage>
        <taxon>Bacteria</taxon>
        <taxon>Bacillati</taxon>
        <taxon>Cyanobacteriota</taxon>
        <taxon>Cyanophyceae</taxon>
        <taxon>Nostocales</taxon>
        <taxon>Nostocaceae</taxon>
        <taxon>Richelia</taxon>
    </lineage>
</organism>
<keyword evidence="4" id="KW-1185">Reference proteome</keyword>
<name>A0A975TDS5_9NOST</name>